<reference evidence="15" key="2">
    <citation type="submission" date="2025-08" db="UniProtKB">
        <authorList>
            <consortium name="RefSeq"/>
        </authorList>
    </citation>
    <scope>IDENTIFICATION</scope>
    <source>
        <tissue evidence="15">Leaf</tissue>
    </source>
</reference>
<accession>A0A9R0HYE2</accession>
<keyword evidence="8" id="KW-0256">Endoplasmic reticulum</keyword>
<dbReference type="AlphaFoldDB" id="A0A9R0HYE2"/>
<proteinExistence type="inferred from homology"/>
<evidence type="ECO:0000256" key="10">
    <source>
        <dbReference type="ARBA" id="ARBA00022989"/>
    </source>
</evidence>
<comment type="similarity">
    <text evidence="4">Belongs to the UPP synthase family.</text>
</comment>
<keyword evidence="7 13" id="KW-0812">Transmembrane</keyword>
<evidence type="ECO:0000256" key="2">
    <source>
        <dbReference type="ARBA" id="ARBA00004586"/>
    </source>
</evidence>
<reference evidence="14" key="1">
    <citation type="journal article" date="2021" name="Nat. Commun.">
        <title>Genomic analyses provide insights into spinach domestication and the genetic basis of agronomic traits.</title>
        <authorList>
            <person name="Cai X."/>
            <person name="Sun X."/>
            <person name="Xu C."/>
            <person name="Sun H."/>
            <person name="Wang X."/>
            <person name="Ge C."/>
            <person name="Zhang Z."/>
            <person name="Wang Q."/>
            <person name="Fei Z."/>
            <person name="Jiao C."/>
            <person name="Wang Q."/>
        </authorList>
    </citation>
    <scope>NUCLEOTIDE SEQUENCE [LARGE SCALE GENOMIC DNA]</scope>
    <source>
        <strain evidence="14">cv. Varoflay</strain>
    </source>
</reference>
<dbReference type="EC" id="2.5.1.87" evidence="5"/>
<dbReference type="OrthoDB" id="19639at2759"/>
<comment type="subcellular location">
    <subcellularLocation>
        <location evidence="2">Endoplasmic reticulum membrane</location>
    </subcellularLocation>
</comment>
<comment type="catalytic activity">
    <reaction evidence="12">
        <text>n isopentenyl diphosphate + (2E,6E)-farnesyl diphosphate = a di-trans,poly-cis-polyprenyl diphosphate + n diphosphate</text>
        <dbReference type="Rhea" id="RHEA:53008"/>
        <dbReference type="Rhea" id="RHEA-COMP:19494"/>
        <dbReference type="ChEBI" id="CHEBI:33019"/>
        <dbReference type="ChEBI" id="CHEBI:128769"/>
        <dbReference type="ChEBI" id="CHEBI:136960"/>
        <dbReference type="ChEBI" id="CHEBI:175763"/>
        <dbReference type="EC" id="2.5.1.87"/>
    </reaction>
</comment>
<evidence type="ECO:0000256" key="9">
    <source>
        <dbReference type="ARBA" id="ARBA00022842"/>
    </source>
</evidence>
<evidence type="ECO:0000256" key="13">
    <source>
        <dbReference type="SAM" id="Phobius"/>
    </source>
</evidence>
<dbReference type="InterPro" id="IPR036424">
    <property type="entry name" value="UPP_synth-like_sf"/>
</dbReference>
<dbReference type="GO" id="GO:0005789">
    <property type="term" value="C:endoplasmic reticulum membrane"/>
    <property type="evidence" value="ECO:0000318"/>
    <property type="project" value="GO_Central"/>
</dbReference>
<comment type="cofactor">
    <cofactor evidence="1">
        <name>Mg(2+)</name>
        <dbReference type="ChEBI" id="CHEBI:18420"/>
    </cofactor>
</comment>
<organism evidence="14 15">
    <name type="scientific">Spinacia oleracea</name>
    <name type="common">Spinach</name>
    <dbReference type="NCBI Taxonomy" id="3562"/>
    <lineage>
        <taxon>Eukaryota</taxon>
        <taxon>Viridiplantae</taxon>
        <taxon>Streptophyta</taxon>
        <taxon>Embryophyta</taxon>
        <taxon>Tracheophyta</taxon>
        <taxon>Spermatophyta</taxon>
        <taxon>Magnoliopsida</taxon>
        <taxon>eudicotyledons</taxon>
        <taxon>Gunneridae</taxon>
        <taxon>Pentapetalae</taxon>
        <taxon>Caryophyllales</taxon>
        <taxon>Chenopodiaceae</taxon>
        <taxon>Chenopodioideae</taxon>
        <taxon>Anserineae</taxon>
        <taxon>Spinacia</taxon>
    </lineage>
</organism>
<dbReference type="RefSeq" id="XP_021839133.1">
    <property type="nucleotide sequence ID" value="XM_021983441.2"/>
</dbReference>
<dbReference type="Gene3D" id="3.40.1180.10">
    <property type="entry name" value="Decaprenyl diphosphate synthase-like"/>
    <property type="match status" value="1"/>
</dbReference>
<evidence type="ECO:0000256" key="6">
    <source>
        <dbReference type="ARBA" id="ARBA00022679"/>
    </source>
</evidence>
<keyword evidence="11 13" id="KW-0472">Membrane</keyword>
<dbReference type="PANTHER" id="PTHR21528:SF0">
    <property type="entry name" value="DEHYDRODOLICHYL DIPHOSPHATE SYNTHASE COMPLEX SUBUNIT NUS1"/>
    <property type="match status" value="1"/>
</dbReference>
<keyword evidence="6" id="KW-0808">Transferase</keyword>
<dbReference type="SUPFAM" id="SSF64005">
    <property type="entry name" value="Undecaprenyl diphosphate synthase"/>
    <property type="match status" value="1"/>
</dbReference>
<evidence type="ECO:0000256" key="3">
    <source>
        <dbReference type="ARBA" id="ARBA00004922"/>
    </source>
</evidence>
<dbReference type="InterPro" id="IPR038887">
    <property type="entry name" value="Nus1/NgBR"/>
</dbReference>
<dbReference type="GO" id="GO:1904423">
    <property type="term" value="C:dehydrodolichyl diphosphate synthase complex"/>
    <property type="evidence" value="ECO:0000318"/>
    <property type="project" value="GO_Central"/>
</dbReference>
<evidence type="ECO:0000256" key="5">
    <source>
        <dbReference type="ARBA" id="ARBA00012596"/>
    </source>
</evidence>
<evidence type="ECO:0000256" key="1">
    <source>
        <dbReference type="ARBA" id="ARBA00001946"/>
    </source>
</evidence>
<evidence type="ECO:0000313" key="15">
    <source>
        <dbReference type="RefSeq" id="XP_021839133.1"/>
    </source>
</evidence>
<comment type="pathway">
    <text evidence="3">Protein modification; protein glycosylation.</text>
</comment>
<evidence type="ECO:0000256" key="11">
    <source>
        <dbReference type="ARBA" id="ARBA00023136"/>
    </source>
</evidence>
<dbReference type="GeneID" id="110778901"/>
<dbReference type="GO" id="GO:0045547">
    <property type="term" value="F:ditrans,polycis-polyprenyl diphosphate synthase [(2E,6E)-farnesyl diphosphate specific] activity"/>
    <property type="evidence" value="ECO:0007669"/>
    <property type="project" value="UniProtKB-EC"/>
</dbReference>
<dbReference type="PANTHER" id="PTHR21528">
    <property type="entry name" value="DEHYDRODOLICHYL DIPHOSPHATE SYNTHASE COMPLEX SUBUNIT NUS1"/>
    <property type="match status" value="1"/>
</dbReference>
<evidence type="ECO:0000313" key="14">
    <source>
        <dbReference type="Proteomes" id="UP000813463"/>
    </source>
</evidence>
<protein>
    <recommendedName>
        <fullName evidence="5">ditrans,polycis-polyprenyl diphosphate synthase [(2E,6E)-farnesyldiphosphate specific]</fullName>
        <ecNumber evidence="5">2.5.1.87</ecNumber>
    </recommendedName>
</protein>
<keyword evidence="14" id="KW-1185">Reference proteome</keyword>
<gene>
    <name evidence="15" type="primary">LOC110778901</name>
</gene>
<sequence length="262" mass="30147">MTSQTVHHRLMDLREKYLHSYWLTKVASFSAILLWNILHFLVTIWYWVNDGVHILESYLITYGLFQKYKSLDPSKVRYLAIVVESEEAHQISEVIELLHWIADIGVKHVCLYDMEGVLKESQETIIAECNARPWKVLNIHGVETAEALLKPSQLNLEFVSLTDGKEGVVEAANLLFLKYKDGGDKPKFTEPILDEALRLVGCSGPDPDLLLIYGPARCHLGFPAWRMRYTEIVHMGYLKSKKYGSLIKAIYRFTTIRQNYGT</sequence>
<evidence type="ECO:0000256" key="7">
    <source>
        <dbReference type="ARBA" id="ARBA00022692"/>
    </source>
</evidence>
<dbReference type="Proteomes" id="UP000813463">
    <property type="component" value="Chromosome 4"/>
</dbReference>
<keyword evidence="10 13" id="KW-1133">Transmembrane helix</keyword>
<dbReference type="KEGG" id="soe:110778901"/>
<evidence type="ECO:0000256" key="8">
    <source>
        <dbReference type="ARBA" id="ARBA00022824"/>
    </source>
</evidence>
<feature type="transmembrane region" description="Helical" evidence="13">
    <location>
        <begin position="21"/>
        <end position="48"/>
    </location>
</feature>
<evidence type="ECO:0000256" key="12">
    <source>
        <dbReference type="ARBA" id="ARBA00047353"/>
    </source>
</evidence>
<keyword evidence="9" id="KW-0460">Magnesium</keyword>
<evidence type="ECO:0000256" key="4">
    <source>
        <dbReference type="ARBA" id="ARBA00005432"/>
    </source>
</evidence>
<name>A0A9R0HYE2_SPIOL</name>